<name>A0ABT9NKA2_9ACTN</name>
<keyword evidence="3" id="KW-1185">Reference proteome</keyword>
<gene>
    <name evidence="2" type="ORF">J2S59_000294</name>
</gene>
<comment type="caution">
    <text evidence="2">The sequence shown here is derived from an EMBL/GenBank/DDBJ whole genome shotgun (WGS) entry which is preliminary data.</text>
</comment>
<evidence type="ECO:0000313" key="3">
    <source>
        <dbReference type="Proteomes" id="UP001240447"/>
    </source>
</evidence>
<organism evidence="2 3">
    <name type="scientific">Nocardioides massiliensis</name>
    <dbReference type="NCBI Taxonomy" id="1325935"/>
    <lineage>
        <taxon>Bacteria</taxon>
        <taxon>Bacillati</taxon>
        <taxon>Actinomycetota</taxon>
        <taxon>Actinomycetes</taxon>
        <taxon>Propionibacteriales</taxon>
        <taxon>Nocardioidaceae</taxon>
        <taxon>Nocardioides</taxon>
    </lineage>
</organism>
<dbReference type="EMBL" id="JAUSQM010000001">
    <property type="protein sequence ID" value="MDP9820485.1"/>
    <property type="molecule type" value="Genomic_DNA"/>
</dbReference>
<evidence type="ECO:0000313" key="2">
    <source>
        <dbReference type="EMBL" id="MDP9820485.1"/>
    </source>
</evidence>
<accession>A0ABT9NKA2</accession>
<reference evidence="2 3" key="1">
    <citation type="submission" date="2023-07" db="EMBL/GenBank/DDBJ databases">
        <title>Sequencing the genomes of 1000 actinobacteria strains.</title>
        <authorList>
            <person name="Klenk H.-P."/>
        </authorList>
    </citation>
    <scope>NUCLEOTIDE SEQUENCE [LARGE SCALE GENOMIC DNA]</scope>
    <source>
        <strain evidence="2 3">GD13</strain>
    </source>
</reference>
<dbReference type="Proteomes" id="UP001240447">
    <property type="component" value="Unassembled WGS sequence"/>
</dbReference>
<protein>
    <submittedName>
        <fullName evidence="2">Uncharacterized protein</fullName>
    </submittedName>
</protein>
<evidence type="ECO:0000256" key="1">
    <source>
        <dbReference type="SAM" id="MobiDB-lite"/>
    </source>
</evidence>
<dbReference type="RefSeq" id="WP_068117786.1">
    <property type="nucleotide sequence ID" value="NZ_CCXJ01000105.1"/>
</dbReference>
<sequence>MSDAIEHIDLDSDEYADTPRALRDAYKKLQDRLKDISSERDTLRTQMQASALSGVLTGFKNPERVKSALLSDKVDPLNTEAVTEWIEANGDDYAKASTEPGTQPAASGQPDPAAPYGQLRSLDGAAAGGDAYMTKLAQVQQLITADMDGAAVAALFEQHGL</sequence>
<proteinExistence type="predicted"/>
<feature type="region of interest" description="Disordered" evidence="1">
    <location>
        <begin position="90"/>
        <end position="121"/>
    </location>
</feature>